<dbReference type="EMBL" id="SDWT01000002">
    <property type="protein sequence ID" value="RYB91663.1"/>
    <property type="molecule type" value="Genomic_DNA"/>
</dbReference>
<gene>
    <name evidence="1" type="ORF">EUA93_16020</name>
</gene>
<dbReference type="OrthoDB" id="3690688at2"/>
<name>A0A4Q2RVY7_9ACTN</name>
<accession>A0A4Q2RVY7</accession>
<evidence type="ECO:0000313" key="1">
    <source>
        <dbReference type="EMBL" id="RYB91663.1"/>
    </source>
</evidence>
<organism evidence="1 2">
    <name type="scientific">Nocardioides oleivorans</name>
    <dbReference type="NCBI Taxonomy" id="273676"/>
    <lineage>
        <taxon>Bacteria</taxon>
        <taxon>Bacillati</taxon>
        <taxon>Actinomycetota</taxon>
        <taxon>Actinomycetes</taxon>
        <taxon>Propionibacteriales</taxon>
        <taxon>Nocardioidaceae</taxon>
        <taxon>Nocardioides</taxon>
    </lineage>
</organism>
<comment type="caution">
    <text evidence="1">The sequence shown here is derived from an EMBL/GenBank/DDBJ whole genome shotgun (WGS) entry which is preliminary data.</text>
</comment>
<reference evidence="1 2" key="1">
    <citation type="submission" date="2019-01" db="EMBL/GenBank/DDBJ databases">
        <title>Novel species of Nocardioides.</title>
        <authorList>
            <person name="Liu Q."/>
            <person name="Xin Y.-H."/>
        </authorList>
    </citation>
    <scope>NUCLEOTIDE SEQUENCE [LARGE SCALE GENOMIC DNA]</scope>
    <source>
        <strain evidence="1 2">CGMCC 4.6882</strain>
    </source>
</reference>
<proteinExistence type="predicted"/>
<protein>
    <submittedName>
        <fullName evidence="1">Uncharacterized protein</fullName>
    </submittedName>
</protein>
<keyword evidence="2" id="KW-1185">Reference proteome</keyword>
<dbReference type="AlphaFoldDB" id="A0A4Q2RVY7"/>
<evidence type="ECO:0000313" key="2">
    <source>
        <dbReference type="Proteomes" id="UP000294071"/>
    </source>
</evidence>
<sequence>MTSSSPPGPSMPDPLARPSMFAERFAEALSRSHRSMSWLQHRLVSSGYRVSLSTLSYWRSGRRQPEHQESLEALGEVERLLALDPGFLRDAIGPPRRPGPPTPTIAFDDLIARPDPLVEEALSRLGLGDWTTHFTELSSHVIVEVDEHGSERAVTIRAVLRGRSPHAQRYPFFLFAGETMHGPVEFLPQTGCRVGREIKDHAQGLFVAEVILDKALGPGDTAFIEVSVILAPQRFSGYQQFVARRIAELVIMVQFHPDRLPVSIHSFQHADGHSSTLPYDRAAGTSAHLVLRAFGPGTAGLTWTWSEG</sequence>
<dbReference type="Proteomes" id="UP000294071">
    <property type="component" value="Unassembled WGS sequence"/>
</dbReference>